<dbReference type="Proteomes" id="UP000288805">
    <property type="component" value="Unassembled WGS sequence"/>
</dbReference>
<comment type="caution">
    <text evidence="2">The sequence shown here is derived from an EMBL/GenBank/DDBJ whole genome shotgun (WGS) entry which is preliminary data.</text>
</comment>
<dbReference type="Pfam" id="PF13881">
    <property type="entry name" value="Rad60-SLD_2"/>
    <property type="match status" value="1"/>
</dbReference>
<dbReference type="InterPro" id="IPR029071">
    <property type="entry name" value="Ubiquitin-like_domsf"/>
</dbReference>
<organism evidence="2 3">
    <name type="scientific">Vitis vinifera</name>
    <name type="common">Grape</name>
    <dbReference type="NCBI Taxonomy" id="29760"/>
    <lineage>
        <taxon>Eukaryota</taxon>
        <taxon>Viridiplantae</taxon>
        <taxon>Streptophyta</taxon>
        <taxon>Embryophyta</taxon>
        <taxon>Tracheophyta</taxon>
        <taxon>Spermatophyta</taxon>
        <taxon>Magnoliopsida</taxon>
        <taxon>eudicotyledons</taxon>
        <taxon>Gunneridae</taxon>
        <taxon>Pentapetalae</taxon>
        <taxon>rosids</taxon>
        <taxon>Vitales</taxon>
        <taxon>Vitaceae</taxon>
        <taxon>Viteae</taxon>
        <taxon>Vitis</taxon>
    </lineage>
</organism>
<dbReference type="Gene3D" id="3.10.20.90">
    <property type="entry name" value="Phosphatidylinositol 3-kinase Catalytic Subunit, Chain A, domain 1"/>
    <property type="match status" value="1"/>
</dbReference>
<dbReference type="PANTHER" id="PTHR13169:SF1">
    <property type="entry name" value="MEMBRANE-ANCHORED UBIQUITIN-FOLD PROTEIN 4"/>
    <property type="match status" value="1"/>
</dbReference>
<proteinExistence type="predicted"/>
<dbReference type="OrthoDB" id="1043111at2759"/>
<evidence type="ECO:0000259" key="1">
    <source>
        <dbReference type="Pfam" id="PF13881"/>
    </source>
</evidence>
<dbReference type="InterPro" id="IPR040015">
    <property type="entry name" value="UBL3-like"/>
</dbReference>
<dbReference type="InterPro" id="IPR039540">
    <property type="entry name" value="UBL3-like_ubiquitin_dom"/>
</dbReference>
<name>A0A438JCY6_VITVI</name>
<dbReference type="PANTHER" id="PTHR13169">
    <property type="entry name" value="UBIQUITIN-LIKE PROTEIN 3 HCG-1 PROTEIN"/>
    <property type="match status" value="1"/>
</dbReference>
<evidence type="ECO:0000313" key="3">
    <source>
        <dbReference type="Proteomes" id="UP000288805"/>
    </source>
</evidence>
<feature type="domain" description="UBL3-like ubiquitin" evidence="1">
    <location>
        <begin position="5"/>
        <end position="44"/>
    </location>
</feature>
<protein>
    <submittedName>
        <fullName evidence="2">Membrane-anchored ubiquitin-fold protein 4</fullName>
    </submittedName>
</protein>
<sequence length="201" mass="22472">MPEEDLVELKFRLYDGSDIGPFRYSPTSTVAMLKERIVTEWPKGLLLLDLLLLASCVANLSGYYVRMHRFKSSDWLLCTEVPEAGGTALGNGLIVCSCGQGSKPWSSPVDQVISALSKSDMRLVLKAVMAVMHFYLKHGDAHLGICTKKEREAMERRRTSMKLEKIGRRERSGIPLGSSLLLLLYPWHLMKGEMGIHYGNG</sequence>
<gene>
    <name evidence="2" type="primary">MUB4_0</name>
    <name evidence="2" type="ORF">CK203_015094</name>
</gene>
<dbReference type="AlphaFoldDB" id="A0A438JCY6"/>
<dbReference type="EMBL" id="QGNW01000049">
    <property type="protein sequence ID" value="RVX06810.1"/>
    <property type="molecule type" value="Genomic_DNA"/>
</dbReference>
<dbReference type="SUPFAM" id="SSF54236">
    <property type="entry name" value="Ubiquitin-like"/>
    <property type="match status" value="1"/>
</dbReference>
<reference evidence="2 3" key="1">
    <citation type="journal article" date="2018" name="PLoS Genet.">
        <title>Population sequencing reveals clonal diversity and ancestral inbreeding in the grapevine cultivar Chardonnay.</title>
        <authorList>
            <person name="Roach M.J."/>
            <person name="Johnson D.L."/>
            <person name="Bohlmann J."/>
            <person name="van Vuuren H.J."/>
            <person name="Jones S.J."/>
            <person name="Pretorius I.S."/>
            <person name="Schmidt S.A."/>
            <person name="Borneman A.R."/>
        </authorList>
    </citation>
    <scope>NUCLEOTIDE SEQUENCE [LARGE SCALE GENOMIC DNA]</scope>
    <source>
        <strain evidence="3">cv. Chardonnay</strain>
        <tissue evidence="2">Leaf</tissue>
    </source>
</reference>
<accession>A0A438JCY6</accession>
<evidence type="ECO:0000313" key="2">
    <source>
        <dbReference type="EMBL" id="RVX06810.1"/>
    </source>
</evidence>